<accession>A0AA35WLG7</accession>
<name>A0AA35WLG7_GEOBA</name>
<sequence length="75" mass="8641">MIYVQPGFIYLLTRLIVNVGAVSKEQLNVTTPQKSRLELAHRMWLSLFHRSPNNGVSFSDIPHRLEDSNAYQTLQ</sequence>
<keyword evidence="2" id="KW-1185">Reference proteome</keyword>
<dbReference type="AlphaFoldDB" id="A0AA35WLG7"/>
<comment type="caution">
    <text evidence="1">The sequence shown here is derived from an EMBL/GenBank/DDBJ whole genome shotgun (WGS) entry which is preliminary data.</text>
</comment>
<evidence type="ECO:0000313" key="2">
    <source>
        <dbReference type="Proteomes" id="UP001174909"/>
    </source>
</evidence>
<dbReference type="EMBL" id="CASHTH010002185">
    <property type="protein sequence ID" value="CAI8025853.1"/>
    <property type="molecule type" value="Genomic_DNA"/>
</dbReference>
<dbReference type="Proteomes" id="UP001174909">
    <property type="component" value="Unassembled WGS sequence"/>
</dbReference>
<evidence type="ECO:0000313" key="1">
    <source>
        <dbReference type="EMBL" id="CAI8025853.1"/>
    </source>
</evidence>
<organism evidence="1 2">
    <name type="scientific">Geodia barretti</name>
    <name type="common">Barrett's horny sponge</name>
    <dbReference type="NCBI Taxonomy" id="519541"/>
    <lineage>
        <taxon>Eukaryota</taxon>
        <taxon>Metazoa</taxon>
        <taxon>Porifera</taxon>
        <taxon>Demospongiae</taxon>
        <taxon>Heteroscleromorpha</taxon>
        <taxon>Tetractinellida</taxon>
        <taxon>Astrophorina</taxon>
        <taxon>Geodiidae</taxon>
        <taxon>Geodia</taxon>
    </lineage>
</organism>
<proteinExistence type="predicted"/>
<reference evidence="1" key="1">
    <citation type="submission" date="2023-03" db="EMBL/GenBank/DDBJ databases">
        <authorList>
            <person name="Steffen K."/>
            <person name="Cardenas P."/>
        </authorList>
    </citation>
    <scope>NUCLEOTIDE SEQUENCE</scope>
</reference>
<gene>
    <name evidence="1" type="ORF">GBAR_LOCUS14907</name>
</gene>
<protein>
    <submittedName>
        <fullName evidence="1">Uncharacterized protein</fullName>
    </submittedName>
</protein>